<dbReference type="Proteomes" id="UP001055336">
    <property type="component" value="Chromosome"/>
</dbReference>
<keyword evidence="3" id="KW-1185">Reference proteome</keyword>
<organism evidence="2 3">
    <name type="scientific">Mycobacterium paraterrae</name>
    <dbReference type="NCBI Taxonomy" id="577492"/>
    <lineage>
        <taxon>Bacteria</taxon>
        <taxon>Bacillati</taxon>
        <taxon>Actinomycetota</taxon>
        <taxon>Actinomycetes</taxon>
        <taxon>Mycobacteriales</taxon>
        <taxon>Mycobacteriaceae</taxon>
        <taxon>Mycobacterium</taxon>
    </lineage>
</organism>
<evidence type="ECO:0000259" key="1">
    <source>
        <dbReference type="Pfam" id="PF12680"/>
    </source>
</evidence>
<evidence type="ECO:0000313" key="3">
    <source>
        <dbReference type="Proteomes" id="UP001055336"/>
    </source>
</evidence>
<dbReference type="SUPFAM" id="SSF54427">
    <property type="entry name" value="NTF2-like"/>
    <property type="match status" value="1"/>
</dbReference>
<dbReference type="Pfam" id="PF12680">
    <property type="entry name" value="SnoaL_2"/>
    <property type="match status" value="1"/>
</dbReference>
<protein>
    <submittedName>
        <fullName evidence="2">Nuclear transport factor 2 family protein</fullName>
    </submittedName>
</protein>
<evidence type="ECO:0000313" key="2">
    <source>
        <dbReference type="EMBL" id="UMB69296.1"/>
    </source>
</evidence>
<dbReference type="EMBL" id="CP092488">
    <property type="protein sequence ID" value="UMB69296.1"/>
    <property type="molecule type" value="Genomic_DNA"/>
</dbReference>
<dbReference type="Gene3D" id="3.10.450.50">
    <property type="match status" value="1"/>
</dbReference>
<sequence length="132" mass="15059">MTTPFDDPSAELAWMFLQCLSEDADVDECFDLLSDDFTYWNIATRHSVDKAQFRTEVERRKQHLELNLDFLQCFNDGESVVIEAEADGETRDGVHYNSPAVFIVETRDGLITSLREYSDTRLTAHVFGLATA</sequence>
<proteinExistence type="predicted"/>
<gene>
    <name evidence="2" type="ORF">MKK62_23570</name>
</gene>
<accession>A0ABY3VKY9</accession>
<reference evidence="2" key="1">
    <citation type="submission" date="2022-08" db="EMBL/GenBank/DDBJ databases">
        <title>Whole genome sequencing of non-tuberculosis mycobacteria type-strains.</title>
        <authorList>
            <person name="Igarashi Y."/>
            <person name="Osugi A."/>
            <person name="Mitarai S."/>
        </authorList>
    </citation>
    <scope>NUCLEOTIDE SEQUENCE</scope>
    <source>
        <strain evidence="2">DSM 45127</strain>
    </source>
</reference>
<name>A0ABY3VKY9_9MYCO</name>
<dbReference type="InterPro" id="IPR037401">
    <property type="entry name" value="SnoaL-like"/>
</dbReference>
<dbReference type="InterPro" id="IPR032710">
    <property type="entry name" value="NTF2-like_dom_sf"/>
</dbReference>
<dbReference type="RefSeq" id="WP_240261030.1">
    <property type="nucleotide sequence ID" value="NZ_CP092488.2"/>
</dbReference>
<feature type="domain" description="SnoaL-like" evidence="1">
    <location>
        <begin position="22"/>
        <end position="113"/>
    </location>
</feature>